<feature type="domain" description="GGDEF" evidence="5">
    <location>
        <begin position="259"/>
        <end position="400"/>
    </location>
</feature>
<dbReference type="EC" id="2.7.7.65" evidence="2"/>
<keyword evidence="4" id="KW-1133">Transmembrane helix</keyword>
<dbReference type="EMBL" id="RZHD01000005">
    <property type="protein sequence ID" value="RUR46443.1"/>
    <property type="molecule type" value="Genomic_DNA"/>
</dbReference>
<feature type="transmembrane region" description="Helical" evidence="4">
    <location>
        <begin position="187"/>
        <end position="207"/>
    </location>
</feature>
<feature type="transmembrane region" description="Helical" evidence="4">
    <location>
        <begin position="77"/>
        <end position="96"/>
    </location>
</feature>
<feature type="transmembrane region" description="Helical" evidence="4">
    <location>
        <begin position="131"/>
        <end position="148"/>
    </location>
</feature>
<dbReference type="OrthoDB" id="73375at2"/>
<keyword evidence="4" id="KW-0812">Transmembrane</keyword>
<dbReference type="InterPro" id="IPR048432">
    <property type="entry name" value="MASE7"/>
</dbReference>
<dbReference type="GO" id="GO:0005886">
    <property type="term" value="C:plasma membrane"/>
    <property type="evidence" value="ECO:0007669"/>
    <property type="project" value="TreeGrafter"/>
</dbReference>
<dbReference type="Proteomes" id="UP000286912">
    <property type="component" value="Unassembled WGS sequence"/>
</dbReference>
<dbReference type="FunFam" id="3.30.70.270:FF:000001">
    <property type="entry name" value="Diguanylate cyclase domain protein"/>
    <property type="match status" value="1"/>
</dbReference>
<protein>
    <recommendedName>
        <fullName evidence="2">diguanylate cyclase</fullName>
        <ecNumber evidence="2">2.7.7.65</ecNumber>
    </recommendedName>
</protein>
<evidence type="ECO:0000256" key="1">
    <source>
        <dbReference type="ARBA" id="ARBA00001946"/>
    </source>
</evidence>
<dbReference type="AlphaFoldDB" id="A0A3S0WND2"/>
<proteinExistence type="predicted"/>
<dbReference type="Pfam" id="PF00990">
    <property type="entry name" value="GGDEF"/>
    <property type="match status" value="1"/>
</dbReference>
<keyword evidence="7" id="KW-1185">Reference proteome</keyword>
<organism evidence="6 7">
    <name type="scientific">Vreelandella populi</name>
    <dbReference type="NCBI Taxonomy" id="2498858"/>
    <lineage>
        <taxon>Bacteria</taxon>
        <taxon>Pseudomonadati</taxon>
        <taxon>Pseudomonadota</taxon>
        <taxon>Gammaproteobacteria</taxon>
        <taxon>Oceanospirillales</taxon>
        <taxon>Halomonadaceae</taxon>
        <taxon>Vreelandella</taxon>
    </lineage>
</organism>
<dbReference type="PROSITE" id="PS50887">
    <property type="entry name" value="GGDEF"/>
    <property type="match status" value="1"/>
</dbReference>
<dbReference type="NCBIfam" id="TIGR00254">
    <property type="entry name" value="GGDEF"/>
    <property type="match status" value="1"/>
</dbReference>
<dbReference type="PANTHER" id="PTHR45138:SF9">
    <property type="entry name" value="DIGUANYLATE CYCLASE DGCM-RELATED"/>
    <property type="match status" value="1"/>
</dbReference>
<evidence type="ECO:0000313" key="6">
    <source>
        <dbReference type="EMBL" id="RUR46443.1"/>
    </source>
</evidence>
<evidence type="ECO:0000313" key="7">
    <source>
        <dbReference type="Proteomes" id="UP000286912"/>
    </source>
</evidence>
<dbReference type="InterPro" id="IPR043128">
    <property type="entry name" value="Rev_trsase/Diguanyl_cyclase"/>
</dbReference>
<evidence type="ECO:0000259" key="5">
    <source>
        <dbReference type="PROSITE" id="PS50887"/>
    </source>
</evidence>
<evidence type="ECO:0000256" key="2">
    <source>
        <dbReference type="ARBA" id="ARBA00012528"/>
    </source>
</evidence>
<dbReference type="SUPFAM" id="SSF55073">
    <property type="entry name" value="Nucleotide cyclase"/>
    <property type="match status" value="1"/>
</dbReference>
<dbReference type="GO" id="GO:0043709">
    <property type="term" value="P:cell adhesion involved in single-species biofilm formation"/>
    <property type="evidence" value="ECO:0007669"/>
    <property type="project" value="TreeGrafter"/>
</dbReference>
<name>A0A3S0WND2_9GAMM</name>
<feature type="transmembrane region" description="Helical" evidence="4">
    <location>
        <begin position="108"/>
        <end position="125"/>
    </location>
</feature>
<dbReference type="PANTHER" id="PTHR45138">
    <property type="entry name" value="REGULATORY COMPONENTS OF SENSORY TRANSDUCTION SYSTEM"/>
    <property type="match status" value="1"/>
</dbReference>
<dbReference type="CDD" id="cd01949">
    <property type="entry name" value="GGDEF"/>
    <property type="match status" value="1"/>
</dbReference>
<keyword evidence="4" id="KW-0472">Membrane</keyword>
<dbReference type="Gene3D" id="3.30.70.270">
    <property type="match status" value="1"/>
</dbReference>
<dbReference type="InterPro" id="IPR000160">
    <property type="entry name" value="GGDEF_dom"/>
</dbReference>
<gene>
    <name evidence="6" type="ORF">ELY37_10740</name>
</gene>
<feature type="transmembrane region" description="Helical" evidence="4">
    <location>
        <begin position="155"/>
        <end position="175"/>
    </location>
</feature>
<dbReference type="InterPro" id="IPR029787">
    <property type="entry name" value="Nucleotide_cyclase"/>
</dbReference>
<dbReference type="Pfam" id="PF20967">
    <property type="entry name" value="MASE7"/>
    <property type="match status" value="1"/>
</dbReference>
<dbReference type="SMART" id="SM00267">
    <property type="entry name" value="GGDEF"/>
    <property type="match status" value="1"/>
</dbReference>
<dbReference type="InterPro" id="IPR050469">
    <property type="entry name" value="Diguanylate_Cyclase"/>
</dbReference>
<comment type="catalytic activity">
    <reaction evidence="3">
        <text>2 GTP = 3',3'-c-di-GMP + 2 diphosphate</text>
        <dbReference type="Rhea" id="RHEA:24898"/>
        <dbReference type="ChEBI" id="CHEBI:33019"/>
        <dbReference type="ChEBI" id="CHEBI:37565"/>
        <dbReference type="ChEBI" id="CHEBI:58805"/>
        <dbReference type="EC" id="2.7.7.65"/>
    </reaction>
</comment>
<dbReference type="GO" id="GO:1902201">
    <property type="term" value="P:negative regulation of bacterial-type flagellum-dependent cell motility"/>
    <property type="evidence" value="ECO:0007669"/>
    <property type="project" value="TreeGrafter"/>
</dbReference>
<feature type="transmembrane region" description="Helical" evidence="4">
    <location>
        <begin position="53"/>
        <end position="71"/>
    </location>
</feature>
<dbReference type="GO" id="GO:0052621">
    <property type="term" value="F:diguanylate cyclase activity"/>
    <property type="evidence" value="ECO:0007669"/>
    <property type="project" value="UniProtKB-EC"/>
</dbReference>
<evidence type="ECO:0000256" key="3">
    <source>
        <dbReference type="ARBA" id="ARBA00034247"/>
    </source>
</evidence>
<sequence>MNIGRRRSARRFIFFQRCNKAQPMLNAIKKCWSPGVTGSMPGQRRQVELGNQLGLFGALATFPYQLFYFFYDFDFYRAVFIANLVFVGAYLSVLLLNYLSRYSTAKKLLLVNACIQIFVITWFLSAGAGVHLFYFCLASVLVFLFNNLRLRTYISLMALFCALYVTAHFLFSPALAITPVPLPWVNVMYAVSVICVLSLLGGLLYLLRQQIDAAEDELTLNKHYFEALSNTDALTGLPNRRMLDEAFEREWERLTRQPGTLSVIMCDVDYFKKVNDHYGHDGGDRCLQRIATALESLASRTSDLVARYGGEEFAFVLPSTGEKGARYLGEQVCEAVRALAIPNPGASSGFITISIGIASIDVPDGGDIDAKGSARLLKRADEALYQAKTNGRNQVVFLPYLHSYTSTEQ</sequence>
<comment type="cofactor">
    <cofactor evidence="1">
        <name>Mg(2+)</name>
        <dbReference type="ChEBI" id="CHEBI:18420"/>
    </cofactor>
</comment>
<evidence type="ECO:0000256" key="4">
    <source>
        <dbReference type="SAM" id="Phobius"/>
    </source>
</evidence>
<comment type="caution">
    <text evidence="6">The sequence shown here is derived from an EMBL/GenBank/DDBJ whole genome shotgun (WGS) entry which is preliminary data.</text>
</comment>
<accession>A0A3S0WND2</accession>
<reference evidence="6 7" key="1">
    <citation type="submission" date="2018-12" db="EMBL/GenBank/DDBJ databases">
        <title>three novel Halomonas strain isolated from plants.</title>
        <authorList>
            <person name="Sun C."/>
        </authorList>
    </citation>
    <scope>NUCLEOTIDE SEQUENCE [LARGE SCALE GENOMIC DNA]</scope>
    <source>
        <strain evidence="6 7">RC</strain>
    </source>
</reference>